<keyword evidence="7" id="KW-1133">Transmembrane helix</keyword>
<evidence type="ECO:0000256" key="2">
    <source>
        <dbReference type="ARBA" id="ARBA00022475"/>
    </source>
</evidence>
<dbReference type="KEGG" id="palo:E6C60_2727"/>
<dbReference type="InterPro" id="IPR003660">
    <property type="entry name" value="HAMP_dom"/>
</dbReference>
<evidence type="ECO:0000313" key="10">
    <source>
        <dbReference type="EMBL" id="QCT03439.1"/>
    </source>
</evidence>
<feature type="transmembrane region" description="Helical" evidence="7">
    <location>
        <begin position="373"/>
        <end position="394"/>
    </location>
</feature>
<dbReference type="PANTHER" id="PTHR32089">
    <property type="entry name" value="METHYL-ACCEPTING CHEMOTAXIS PROTEIN MCPB"/>
    <property type="match status" value="1"/>
</dbReference>
<dbReference type="SMART" id="SM00283">
    <property type="entry name" value="MA"/>
    <property type="match status" value="1"/>
</dbReference>
<dbReference type="OrthoDB" id="2489132at2"/>
<dbReference type="GO" id="GO:0007165">
    <property type="term" value="P:signal transduction"/>
    <property type="evidence" value="ECO:0007669"/>
    <property type="project" value="UniProtKB-KW"/>
</dbReference>
<accession>A0A4P8XS70</accession>
<dbReference type="PROSITE" id="PS50111">
    <property type="entry name" value="CHEMOTAXIS_TRANSDUC_2"/>
    <property type="match status" value="1"/>
</dbReference>
<feature type="domain" description="Methyl-accepting transducer" evidence="8">
    <location>
        <begin position="474"/>
        <end position="700"/>
    </location>
</feature>
<name>A0A4P8XS70_9BACL</name>
<evidence type="ECO:0000256" key="3">
    <source>
        <dbReference type="ARBA" id="ARBA00023136"/>
    </source>
</evidence>
<dbReference type="EMBL" id="CP040396">
    <property type="protein sequence ID" value="QCT03439.1"/>
    <property type="molecule type" value="Genomic_DNA"/>
</dbReference>
<comment type="similarity">
    <text evidence="5">Belongs to the methyl-accepting chemotaxis (MCP) protein family.</text>
</comment>
<keyword evidence="7" id="KW-0812">Transmembrane</keyword>
<keyword evidence="11" id="KW-1185">Reference proteome</keyword>
<evidence type="ECO:0000256" key="1">
    <source>
        <dbReference type="ARBA" id="ARBA00004236"/>
    </source>
</evidence>
<dbReference type="SUPFAM" id="SSF58104">
    <property type="entry name" value="Methyl-accepting chemotaxis protein (MCP) signaling domain"/>
    <property type="match status" value="1"/>
</dbReference>
<keyword evidence="3 7" id="KW-0472">Membrane</keyword>
<dbReference type="RefSeq" id="WP_138226307.1">
    <property type="nucleotide sequence ID" value="NZ_CP040396.1"/>
</dbReference>
<evidence type="ECO:0000256" key="7">
    <source>
        <dbReference type="SAM" id="Phobius"/>
    </source>
</evidence>
<keyword evidence="2" id="KW-1003">Cell membrane</keyword>
<evidence type="ECO:0000259" key="9">
    <source>
        <dbReference type="PROSITE" id="PS50885"/>
    </source>
</evidence>
<comment type="subcellular location">
    <subcellularLocation>
        <location evidence="1">Cell membrane</location>
    </subcellularLocation>
</comment>
<protein>
    <submittedName>
        <fullName evidence="10">Methyl-accepting chemotaxis sensory transducer</fullName>
    </submittedName>
</protein>
<dbReference type="Proteomes" id="UP000300879">
    <property type="component" value="Chromosome"/>
</dbReference>
<gene>
    <name evidence="10" type="ORF">E6C60_2727</name>
</gene>
<evidence type="ECO:0000256" key="5">
    <source>
        <dbReference type="ARBA" id="ARBA00029447"/>
    </source>
</evidence>
<dbReference type="AlphaFoldDB" id="A0A4P8XS70"/>
<dbReference type="InterPro" id="IPR004089">
    <property type="entry name" value="MCPsignal_dom"/>
</dbReference>
<evidence type="ECO:0000259" key="8">
    <source>
        <dbReference type="PROSITE" id="PS50111"/>
    </source>
</evidence>
<feature type="domain" description="HAMP" evidence="9">
    <location>
        <begin position="397"/>
        <end position="455"/>
    </location>
</feature>
<keyword evidence="4 6" id="KW-0807">Transducer</keyword>
<dbReference type="GO" id="GO:0005886">
    <property type="term" value="C:plasma membrane"/>
    <property type="evidence" value="ECO:0007669"/>
    <property type="project" value="UniProtKB-SubCell"/>
</dbReference>
<dbReference type="CDD" id="cd06225">
    <property type="entry name" value="HAMP"/>
    <property type="match status" value="1"/>
</dbReference>
<organism evidence="10 11">
    <name type="scientific">Paenibacillus algicola</name>
    <dbReference type="NCBI Taxonomy" id="2565926"/>
    <lineage>
        <taxon>Bacteria</taxon>
        <taxon>Bacillati</taxon>
        <taxon>Bacillota</taxon>
        <taxon>Bacilli</taxon>
        <taxon>Bacillales</taxon>
        <taxon>Paenibacillaceae</taxon>
        <taxon>Paenibacillus</taxon>
    </lineage>
</organism>
<feature type="transmembrane region" description="Helical" evidence="7">
    <location>
        <begin position="349"/>
        <end position="367"/>
    </location>
</feature>
<proteinExistence type="inferred from homology"/>
<evidence type="ECO:0000256" key="4">
    <source>
        <dbReference type="ARBA" id="ARBA00023224"/>
    </source>
</evidence>
<dbReference type="PANTHER" id="PTHR32089:SF112">
    <property type="entry name" value="LYSOZYME-LIKE PROTEIN-RELATED"/>
    <property type="match status" value="1"/>
</dbReference>
<dbReference type="PROSITE" id="PS50885">
    <property type="entry name" value="HAMP"/>
    <property type="match status" value="1"/>
</dbReference>
<dbReference type="SMART" id="SM00304">
    <property type="entry name" value="HAMP"/>
    <property type="match status" value="1"/>
</dbReference>
<dbReference type="Gene3D" id="1.10.287.950">
    <property type="entry name" value="Methyl-accepting chemotaxis protein"/>
    <property type="match status" value="1"/>
</dbReference>
<evidence type="ECO:0000313" key="11">
    <source>
        <dbReference type="Proteomes" id="UP000300879"/>
    </source>
</evidence>
<dbReference type="Pfam" id="PF00015">
    <property type="entry name" value="MCPsignal"/>
    <property type="match status" value="1"/>
</dbReference>
<sequence>MFEGLRVKEGFPLWRSWRLNRHMQKDVEHIFEGIAENRKDLLMSWTTEYWGHLERLQHVMQESFTASDATANARSGHSKPEHWSSLLGQVYTRAADFTELFILDPQGQVQYSTHGDHIGTCYAAGSSIGDAVQYAQNTAEGRMLLGPYADSRTQELGARSSSFHDAMTLLFIQVMLHEGTCTGMICGRVPNDVIGDLIQRESGHVYPDSGDNYIFMAKPSYHKQILPGTALSRSRFEDRTFTHGENLKDGVHTEYGTVTVKHHTELELIFSDPATGSLHPGVAGTIQNGSNLFVAYPGYPDYRHIPVIGKGVTFQLPHCPDVWGMMCEGDFEEVYRIRSLGFRMFKSQLMSSLVLATLIFGILFAAASFTSPLITAFSGGALCLIFGLVSFLWLRSREISRVSDQMSDLTRFIRMNAEGRGDLTQRLDPGHFQDETRELAKWINNMIDSLEGIMMQVKWTASDVSASQQTMQDTTSLTVTSAERVSGNVHEMIRSMRMQLQDIDIARESTENMKEVLLELERQAHEQIEVARSEVRGIGDKMSHISTRVEESNQSIRAFVETVQEIRNVLHAIEQISSQTQLLALNASIEAARVGEHGQGFAVVASEIRKLAELTSKSTDEVNEIIRHIYQDTEKAFRSMEDGSRVIREGTRLVAAASELLSSAAAEDQRKHQAVDEVVSLMEKIALVSKENRKISKDVEHKMQALTSDIQSVRHTSGSVEAIAHSMQQLVSQFKLTESRIR</sequence>
<evidence type="ECO:0000256" key="6">
    <source>
        <dbReference type="PROSITE-ProRule" id="PRU00284"/>
    </source>
</evidence>
<reference evidence="10 11" key="1">
    <citation type="submission" date="2019-05" db="EMBL/GenBank/DDBJ databases">
        <authorList>
            <person name="Chen C."/>
        </authorList>
    </citation>
    <scope>NUCLEOTIDE SEQUENCE [LARGE SCALE GENOMIC DNA]</scope>
    <source>
        <strain evidence="10 11">HB172198</strain>
    </source>
</reference>
<dbReference type="CDD" id="cd18773">
    <property type="entry name" value="PDC1_HK_sensor"/>
    <property type="match status" value="1"/>
</dbReference>